<evidence type="ECO:0000313" key="1">
    <source>
        <dbReference type="Proteomes" id="UP000887565"/>
    </source>
</evidence>
<dbReference type="Proteomes" id="UP000887565">
    <property type="component" value="Unplaced"/>
</dbReference>
<keyword evidence="1" id="KW-1185">Reference proteome</keyword>
<dbReference type="WBParaSite" id="nRc.2.0.1.t11162-RA">
    <property type="protein sequence ID" value="nRc.2.0.1.t11162-RA"/>
    <property type="gene ID" value="nRc.2.0.1.g11162"/>
</dbReference>
<sequence>MYVLIRENYASSKAKFFEAMRWIKNYQIICNFFATITAIHKQNINLGGQQYFLAAHLLAVPLMTNPEFRIEYIKFKPELSLFNVLLTLLLIELLPPKFPSFKAKAEDPFSKF</sequence>
<evidence type="ECO:0000313" key="2">
    <source>
        <dbReference type="WBParaSite" id="nRc.2.0.1.t11162-RA"/>
    </source>
</evidence>
<accession>A0A915IB95</accession>
<protein>
    <submittedName>
        <fullName evidence="2">Uncharacterized protein</fullName>
    </submittedName>
</protein>
<proteinExistence type="predicted"/>
<reference evidence="2" key="1">
    <citation type="submission" date="2022-11" db="UniProtKB">
        <authorList>
            <consortium name="WormBaseParasite"/>
        </authorList>
    </citation>
    <scope>IDENTIFICATION</scope>
</reference>
<name>A0A915IB95_ROMCU</name>
<dbReference type="AlphaFoldDB" id="A0A915IB95"/>
<organism evidence="1 2">
    <name type="scientific">Romanomermis culicivorax</name>
    <name type="common">Nematode worm</name>
    <dbReference type="NCBI Taxonomy" id="13658"/>
    <lineage>
        <taxon>Eukaryota</taxon>
        <taxon>Metazoa</taxon>
        <taxon>Ecdysozoa</taxon>
        <taxon>Nematoda</taxon>
        <taxon>Enoplea</taxon>
        <taxon>Dorylaimia</taxon>
        <taxon>Mermithida</taxon>
        <taxon>Mermithoidea</taxon>
        <taxon>Mermithidae</taxon>
        <taxon>Romanomermis</taxon>
    </lineage>
</organism>